<feature type="region of interest" description="Disordered" evidence="5">
    <location>
        <begin position="951"/>
        <end position="1004"/>
    </location>
</feature>
<keyword evidence="9" id="KW-1185">Reference proteome</keyword>
<dbReference type="InterPro" id="IPR001452">
    <property type="entry name" value="SH3_domain"/>
</dbReference>
<accession>A0AAN8HVR7</accession>
<dbReference type="GO" id="GO:0005794">
    <property type="term" value="C:Golgi apparatus"/>
    <property type="evidence" value="ECO:0007669"/>
    <property type="project" value="TreeGrafter"/>
</dbReference>
<dbReference type="FunFam" id="1.10.555.10:FF:000002">
    <property type="entry name" value="rho GTPase-activating protein 32 isoform X1"/>
    <property type="match status" value="1"/>
</dbReference>
<feature type="region of interest" description="Disordered" evidence="5">
    <location>
        <begin position="1034"/>
        <end position="1059"/>
    </location>
</feature>
<feature type="region of interest" description="Disordered" evidence="5">
    <location>
        <begin position="1359"/>
        <end position="1508"/>
    </location>
</feature>
<dbReference type="SUPFAM" id="SSF48350">
    <property type="entry name" value="GTPase activation domain, GAP"/>
    <property type="match status" value="1"/>
</dbReference>
<dbReference type="Gene3D" id="1.10.555.10">
    <property type="entry name" value="Rho GTPase activation protein"/>
    <property type="match status" value="1"/>
</dbReference>
<feature type="region of interest" description="Disordered" evidence="5">
    <location>
        <begin position="668"/>
        <end position="762"/>
    </location>
</feature>
<dbReference type="GO" id="GO:0007264">
    <property type="term" value="P:small GTPase-mediated signal transduction"/>
    <property type="evidence" value="ECO:0007669"/>
    <property type="project" value="TreeGrafter"/>
</dbReference>
<dbReference type="GO" id="GO:0005654">
    <property type="term" value="C:nucleoplasm"/>
    <property type="evidence" value="ECO:0007669"/>
    <property type="project" value="TreeGrafter"/>
</dbReference>
<dbReference type="InterPro" id="IPR008936">
    <property type="entry name" value="Rho_GTPase_activation_prot"/>
</dbReference>
<dbReference type="SUPFAM" id="SSF64268">
    <property type="entry name" value="PX domain"/>
    <property type="match status" value="1"/>
</dbReference>
<feature type="compositionally biased region" description="Polar residues" evidence="5">
    <location>
        <begin position="1377"/>
        <end position="1395"/>
    </location>
</feature>
<evidence type="ECO:0000256" key="2">
    <source>
        <dbReference type="ARBA" id="ARBA00022443"/>
    </source>
</evidence>
<evidence type="ECO:0000313" key="9">
    <source>
        <dbReference type="Proteomes" id="UP001331515"/>
    </source>
</evidence>
<name>A0AAN8HVR7_CHAGU</name>
<evidence type="ECO:0000256" key="4">
    <source>
        <dbReference type="PROSITE-ProRule" id="PRU00192"/>
    </source>
</evidence>
<evidence type="ECO:0000256" key="3">
    <source>
        <dbReference type="ARBA" id="ARBA00022468"/>
    </source>
</evidence>
<keyword evidence="3" id="KW-0343">GTPase activation</keyword>
<dbReference type="InterPro" id="IPR036028">
    <property type="entry name" value="SH3-like_dom_sf"/>
</dbReference>
<feature type="compositionally biased region" description="Polar residues" evidence="5">
    <location>
        <begin position="980"/>
        <end position="1004"/>
    </location>
</feature>
<feature type="compositionally biased region" description="Polar residues" evidence="5">
    <location>
        <begin position="895"/>
        <end position="910"/>
    </location>
</feature>
<feature type="compositionally biased region" description="Polar residues" evidence="5">
    <location>
        <begin position="1490"/>
        <end position="1505"/>
    </location>
</feature>
<dbReference type="Proteomes" id="UP001331515">
    <property type="component" value="Unassembled WGS sequence"/>
</dbReference>
<keyword evidence="2 4" id="KW-0728">SH3 domain</keyword>
<evidence type="ECO:0000259" key="6">
    <source>
        <dbReference type="PROSITE" id="PS50002"/>
    </source>
</evidence>
<feature type="domain" description="Rho-GAP" evidence="7">
    <location>
        <begin position="362"/>
        <end position="557"/>
    </location>
</feature>
<evidence type="ECO:0000256" key="1">
    <source>
        <dbReference type="ARBA" id="ARBA00008795"/>
    </source>
</evidence>
<dbReference type="SMART" id="SM00324">
    <property type="entry name" value="RhoGAP"/>
    <property type="match status" value="1"/>
</dbReference>
<protein>
    <recommendedName>
        <fullName evidence="10">Rho GTPase-activating protein 32-like</fullName>
    </recommendedName>
</protein>
<dbReference type="InterPro" id="IPR036871">
    <property type="entry name" value="PX_dom_sf"/>
</dbReference>
<feature type="region of interest" description="Disordered" evidence="5">
    <location>
        <begin position="848"/>
        <end position="919"/>
    </location>
</feature>
<feature type="region of interest" description="Disordered" evidence="5">
    <location>
        <begin position="1320"/>
        <end position="1347"/>
    </location>
</feature>
<dbReference type="Gene3D" id="2.30.30.40">
    <property type="entry name" value="SH3 Domains"/>
    <property type="match status" value="1"/>
</dbReference>
<feature type="compositionally biased region" description="Basic and acidic residues" evidence="5">
    <location>
        <begin position="1329"/>
        <end position="1341"/>
    </location>
</feature>
<dbReference type="CDD" id="cd11835">
    <property type="entry name" value="SH3_ARHGAP32_33"/>
    <property type="match status" value="1"/>
</dbReference>
<dbReference type="Pfam" id="PF14604">
    <property type="entry name" value="SH3_9"/>
    <property type="match status" value="1"/>
</dbReference>
<feature type="compositionally biased region" description="Basic and acidic residues" evidence="5">
    <location>
        <begin position="962"/>
        <end position="978"/>
    </location>
</feature>
<dbReference type="GO" id="GO:0005096">
    <property type="term" value="F:GTPase activator activity"/>
    <property type="evidence" value="ECO:0007669"/>
    <property type="project" value="UniProtKB-KW"/>
</dbReference>
<dbReference type="SMART" id="SM00326">
    <property type="entry name" value="SH3"/>
    <property type="match status" value="1"/>
</dbReference>
<feature type="compositionally biased region" description="Polar residues" evidence="5">
    <location>
        <begin position="1418"/>
        <end position="1430"/>
    </location>
</feature>
<dbReference type="GO" id="GO:0015629">
    <property type="term" value="C:actin cytoskeleton"/>
    <property type="evidence" value="ECO:0007669"/>
    <property type="project" value="TreeGrafter"/>
</dbReference>
<feature type="compositionally biased region" description="Low complexity" evidence="5">
    <location>
        <begin position="1364"/>
        <end position="1375"/>
    </location>
</feature>
<comment type="similarity">
    <text evidence="1">Belongs to the PX domain-containing GAP family.</text>
</comment>
<evidence type="ECO:0000313" key="8">
    <source>
        <dbReference type="EMBL" id="KAK5929512.1"/>
    </source>
</evidence>
<feature type="domain" description="SH3" evidence="6">
    <location>
        <begin position="249"/>
        <end position="311"/>
    </location>
</feature>
<comment type="caution">
    <text evidence="8">The sequence shown here is derived from an EMBL/GenBank/DDBJ whole genome shotgun (WGS) entry which is preliminary data.</text>
</comment>
<feature type="compositionally biased region" description="Polar residues" evidence="5">
    <location>
        <begin position="1441"/>
        <end position="1451"/>
    </location>
</feature>
<proteinExistence type="inferred from homology"/>
<dbReference type="PANTHER" id="PTHR15729:SF13">
    <property type="entry name" value="RHO GTPASE-ACTIVATING PROTEIN 32"/>
    <property type="match status" value="1"/>
</dbReference>
<dbReference type="PROSITE" id="PS50238">
    <property type="entry name" value="RHOGAP"/>
    <property type="match status" value="1"/>
</dbReference>
<evidence type="ECO:0000256" key="5">
    <source>
        <dbReference type="SAM" id="MobiDB-lite"/>
    </source>
</evidence>
<dbReference type="InterPro" id="IPR000198">
    <property type="entry name" value="RhoGAP_dom"/>
</dbReference>
<dbReference type="GO" id="GO:0001650">
    <property type="term" value="C:fibrillar center"/>
    <property type="evidence" value="ECO:0007669"/>
    <property type="project" value="TreeGrafter"/>
</dbReference>
<reference evidence="8 9" key="1">
    <citation type="journal article" date="2023" name="Mol. Biol. Evol.">
        <title>Genomics of Secondarily Temperate Adaptation in the Only Non-Antarctic Icefish.</title>
        <authorList>
            <person name="Rivera-Colon A.G."/>
            <person name="Rayamajhi N."/>
            <person name="Minhas B.F."/>
            <person name="Madrigal G."/>
            <person name="Bilyk K.T."/>
            <person name="Yoon V."/>
            <person name="Hune M."/>
            <person name="Gregory S."/>
            <person name="Cheng C.H.C."/>
            <person name="Catchen J.M."/>
        </authorList>
    </citation>
    <scope>NUCLEOTIDE SEQUENCE [LARGE SCALE GENOMIC DNA]</scope>
    <source>
        <tissue evidence="8">White muscle</tissue>
    </source>
</reference>
<dbReference type="SUPFAM" id="SSF50044">
    <property type="entry name" value="SH3-domain"/>
    <property type="match status" value="1"/>
</dbReference>
<dbReference type="GO" id="GO:0005938">
    <property type="term" value="C:cell cortex"/>
    <property type="evidence" value="ECO:0007669"/>
    <property type="project" value="TreeGrafter"/>
</dbReference>
<dbReference type="CDD" id="cd04384">
    <property type="entry name" value="RhoGAP_CdGAP"/>
    <property type="match status" value="1"/>
</dbReference>
<organism evidence="8 9">
    <name type="scientific">Champsocephalus gunnari</name>
    <name type="common">Mackerel icefish</name>
    <dbReference type="NCBI Taxonomy" id="52237"/>
    <lineage>
        <taxon>Eukaryota</taxon>
        <taxon>Metazoa</taxon>
        <taxon>Chordata</taxon>
        <taxon>Craniata</taxon>
        <taxon>Vertebrata</taxon>
        <taxon>Euteleostomi</taxon>
        <taxon>Actinopterygii</taxon>
        <taxon>Neopterygii</taxon>
        <taxon>Teleostei</taxon>
        <taxon>Neoteleostei</taxon>
        <taxon>Acanthomorphata</taxon>
        <taxon>Eupercaria</taxon>
        <taxon>Perciformes</taxon>
        <taxon>Notothenioidei</taxon>
        <taxon>Channichthyidae</taxon>
        <taxon>Champsocephalus</taxon>
    </lineage>
</organism>
<evidence type="ECO:0008006" key="10">
    <source>
        <dbReference type="Google" id="ProtNLM"/>
    </source>
</evidence>
<gene>
    <name evidence="8" type="ORF">CgunFtcFv8_010737</name>
</gene>
<feature type="region of interest" description="Disordered" evidence="5">
    <location>
        <begin position="14"/>
        <end position="65"/>
    </location>
</feature>
<dbReference type="Gene3D" id="3.30.1520.10">
    <property type="entry name" value="Phox-like domain"/>
    <property type="match status" value="1"/>
</dbReference>
<feature type="compositionally biased region" description="Low complexity" evidence="5">
    <location>
        <begin position="848"/>
        <end position="857"/>
    </location>
</feature>
<sequence length="1570" mass="175553">MEAGCVVAMVIENAASGPQGEPGSGDVLEGDGLPSADQDKDDALPTATNNNPPEEKQPQETSTAMVRTDDIKEHPAEPLLRSCVSTASMKVKNMKKLTFPRGHFPTLAECAHFHYETVDFGNIQLAFAEGQIEGPKAGQDSKEPVFLVQVTCQGRNWLVTRSYEDFRVLDKHLHLCIYDRRYSQLTELPRYDTLKETVESVTKMLATYLSRFSAIADNKINCGPVLTWMEIENKGNHLLVSEEASINVPAIAAAHVTKRYTAQATDELTFEVGDIVSVIDMPPKEDTGWWRGKHGFQVGFFPCDCVELINDKIPPGVQSSVPKPVCKKHGKLVTFLRTFMKSRPTPQKLRQRGILRERVFGCDLGEYLHNSGHEVPQVVKSCAEFIEKHGVVDGIYRLSGISSNIQKLRHEFDSEQIPDLSKEAYRQDIHSVGSLCKLYFRELPNPLLTYQLYERFSEAVSAATDEERLVKIHNVIQQLPPPHYRTLEYLMRHLSRLATFSPITNMHTKNLAIVWAPNLLRSRQIESACFSGTAAFMEVRIQSVVVEFILNNTEALFSAKLNSIIRESTGNNTLARPKSLMVCSPSTKLLSLEEAQARNQSQLGSPATTPSLTQSDYIEVGEGPGALLGKFHTVIDLPMESFKRPPVKAKKSPVGNWLSFFHLGKSHSVSKRKLKRHPSEPNEIKSLALPGGRGDCGTLRSTKSEESLTSLHTVEGDPPSYRPRRPRSTSEALSGDCRDNVQNPRTKDDYRPHPLNGSYNGADYVRTAAGKKKREAPLADGKELRAAYPHCSPLSMASQASALTDLSQPAQNLPDPGTDRLMSSVFVLPPHPPLTSAARKLALALAESAQKASSASQRRNNAPSHPPQRREAPHTQDRPPRPSVLNLKAHPQEYSGPQASSGSQWQTSGHSPVERHHCPHPVQFLPAHLNLEPLQVIDGPESMCNYTPNVSPLGSGSLDEGSAERRDCREEKKLRDATQGEPTYQSVGVSTPTQPVCSAQSPSTSPIYVNTDSINVFNFRAVLAETSMPTSIEEVIPRPSQPSSTHHYSPEGDRPLGLVEDGYSKHHRHHRPIQTERMPAPHCPRPDALPRHLFGPRNMYRQSSEGRYSTLGLRQPLSPQYRRFPRDEHLISGGHRHPGQWQRSEDRAVGHPAIRRARSFHSPHISHYELAETDFLPPDTMFYVEQSSSQEPPYQSLVQTGIYPVRQHFENLHADYPQNPYSDINPVDGSSYYVEPCRQRGIRHSQSYTMRSTRESGQMDYYNYAQHHAPPVNRELYIEKRDTVVYEARDADVIERVVYQPVKQESHSRLKNTCPDVPLYEIPVSPTDTRNRDIVHTRSKSDPGNACLLSASRTETQNIAVATSPSSSRSQQAGSEVTRQQYSRQSSAEPGSSRQFPIKESSSRQPPLRKVPSLPERSCSNIKNVEQNNRSHTRGHDQDRFTSSNAVNSYSGLVKPGILRRPGRSQSTRENRHYYHYNAKSPLDPEHLGSFSTQSNRRTQSTKVRPTQYDHKEEYYAAPRPKPTRSSKAMAGYLPSQGCMSPRGHRLLSKALGQEAFYHAALRSEAGVYD</sequence>
<dbReference type="Pfam" id="PF00620">
    <property type="entry name" value="RhoGAP"/>
    <property type="match status" value="1"/>
</dbReference>
<dbReference type="InterPro" id="IPR051576">
    <property type="entry name" value="PX-Rho_GAP"/>
</dbReference>
<dbReference type="GO" id="GO:0035091">
    <property type="term" value="F:phosphatidylinositol binding"/>
    <property type="evidence" value="ECO:0007669"/>
    <property type="project" value="InterPro"/>
</dbReference>
<dbReference type="EMBL" id="JAURVH010001517">
    <property type="protein sequence ID" value="KAK5929512.1"/>
    <property type="molecule type" value="Genomic_DNA"/>
</dbReference>
<dbReference type="PANTHER" id="PTHR15729">
    <property type="entry name" value="CDC42 GTPASE-ACTIVATING PROTEIN"/>
    <property type="match status" value="1"/>
</dbReference>
<dbReference type="FunFam" id="2.30.30.40:FF:000030">
    <property type="entry name" value="rho GTPase-activating protein 32 isoform X2"/>
    <property type="match status" value="1"/>
</dbReference>
<feature type="compositionally biased region" description="Basic and acidic residues" evidence="5">
    <location>
        <begin position="868"/>
        <end position="880"/>
    </location>
</feature>
<dbReference type="PROSITE" id="PS50002">
    <property type="entry name" value="SH3"/>
    <property type="match status" value="1"/>
</dbReference>
<evidence type="ECO:0000259" key="7">
    <source>
        <dbReference type="PROSITE" id="PS50238"/>
    </source>
</evidence>